<protein>
    <submittedName>
        <fullName evidence="1">Uncharacterized protein</fullName>
    </submittedName>
</protein>
<dbReference type="Proteomes" id="UP000254124">
    <property type="component" value="Unassembled WGS sequence"/>
</dbReference>
<gene>
    <name evidence="1" type="ORF">NCTC7295_04110</name>
    <name evidence="2" type="ORF">NCTC8297_04385</name>
</gene>
<evidence type="ECO:0000313" key="1">
    <source>
        <dbReference type="EMBL" id="SUG16397.1"/>
    </source>
</evidence>
<evidence type="ECO:0000313" key="4">
    <source>
        <dbReference type="Proteomes" id="UP000254741"/>
    </source>
</evidence>
<name>A0A379S698_SALER</name>
<proteinExistence type="predicted"/>
<dbReference type="EMBL" id="UGXG01000002">
    <property type="protein sequence ID" value="SUG49060.1"/>
    <property type="molecule type" value="Genomic_DNA"/>
</dbReference>
<dbReference type="AlphaFoldDB" id="A0A379S698"/>
<accession>A0A379S698</accession>
<dbReference type="RefSeq" id="WP_021553401.1">
    <property type="nucleotide sequence ID" value="NZ_CBCSDD010000005.1"/>
</dbReference>
<organism evidence="1 3">
    <name type="scientific">Salmonella enterica subsp. arizonae</name>
    <dbReference type="NCBI Taxonomy" id="59203"/>
    <lineage>
        <taxon>Bacteria</taxon>
        <taxon>Pseudomonadati</taxon>
        <taxon>Pseudomonadota</taxon>
        <taxon>Gammaproteobacteria</taxon>
        <taxon>Enterobacterales</taxon>
        <taxon>Enterobacteriaceae</taxon>
        <taxon>Salmonella</taxon>
    </lineage>
</organism>
<dbReference type="EMBL" id="UGWZ01000001">
    <property type="protein sequence ID" value="SUG16397.1"/>
    <property type="molecule type" value="Genomic_DNA"/>
</dbReference>
<evidence type="ECO:0000313" key="3">
    <source>
        <dbReference type="Proteomes" id="UP000254124"/>
    </source>
</evidence>
<reference evidence="3 4" key="1">
    <citation type="submission" date="2018-06" db="EMBL/GenBank/DDBJ databases">
        <authorList>
            <consortium name="Pathogen Informatics"/>
            <person name="Doyle S."/>
        </authorList>
    </citation>
    <scope>NUCLEOTIDE SEQUENCE [LARGE SCALE GENOMIC DNA]</scope>
    <source>
        <strain evidence="1 3">NCTC7295</strain>
        <strain evidence="2 4">NCTC8297</strain>
    </source>
</reference>
<sequence length="49" mass="5466">MTAQSSQTKGQESPVTVIDEDALKRAIQKAKEIADATPEKYRRVHPTLQ</sequence>
<evidence type="ECO:0000313" key="2">
    <source>
        <dbReference type="EMBL" id="SUG49060.1"/>
    </source>
</evidence>
<dbReference type="Proteomes" id="UP000254741">
    <property type="component" value="Unassembled WGS sequence"/>
</dbReference>